<feature type="transmembrane region" description="Helical" evidence="5">
    <location>
        <begin position="233"/>
        <end position="256"/>
    </location>
</feature>
<sequence>MIPNSQRKETPPPYWKVFATVSFYLIAALIMIFVNKWVLRETSIPLSFLLFQLLLAVVFLEIGFFSGFLKSHRFSWSTARSLLPLILINVIGLVLNTYCLQKVEASFYQIARGLILPFTVFGSFLFLRSVPSHPILLAVSTVCFGFFWGVKSEDFQSSRSGIIFGILSSITTASHAVIVKRSFSVTSSPIELAYYNNFFSSILLLPVLIISGEIKELLNLLTEGGKGAESLKTFMIGGLVTGLFGFLICLAGFLSIKVTSPTSHMISSSVRGVIQTFLGNLFFKDVISIGRMTGIGFILLGSVGYTAIKDHENQNQRNKKCTVIKDKEAHHPDFLKVGISNKMKVSDKEKQQKLIEIFIGEKKNELYYPISKSNQH</sequence>
<keyword evidence="4 5" id="KW-0472">Membrane</keyword>
<dbReference type="AlphaFoldDB" id="A0AAV0ASV9"/>
<feature type="transmembrane region" description="Helical" evidence="5">
    <location>
        <begin position="192"/>
        <end position="212"/>
    </location>
</feature>
<evidence type="ECO:0000256" key="1">
    <source>
        <dbReference type="ARBA" id="ARBA00004141"/>
    </source>
</evidence>
<name>A0AAV0ASV9_PHAPC</name>
<evidence type="ECO:0000313" key="7">
    <source>
        <dbReference type="EMBL" id="CAH7671254.1"/>
    </source>
</evidence>
<feature type="transmembrane region" description="Helical" evidence="5">
    <location>
        <begin position="14"/>
        <end position="34"/>
    </location>
</feature>
<dbReference type="InterPro" id="IPR037185">
    <property type="entry name" value="EmrE-like"/>
</dbReference>
<dbReference type="InterPro" id="IPR050186">
    <property type="entry name" value="TPT_transporter"/>
</dbReference>
<dbReference type="InterPro" id="IPR004853">
    <property type="entry name" value="Sugar_P_trans_dom"/>
</dbReference>
<dbReference type="SUPFAM" id="SSF103481">
    <property type="entry name" value="Multidrug resistance efflux transporter EmrE"/>
    <property type="match status" value="1"/>
</dbReference>
<comment type="subcellular location">
    <subcellularLocation>
        <location evidence="1">Membrane</location>
        <topology evidence="1">Multi-pass membrane protein</topology>
    </subcellularLocation>
</comment>
<feature type="transmembrane region" description="Helical" evidence="5">
    <location>
        <begin position="133"/>
        <end position="150"/>
    </location>
</feature>
<feature type="transmembrane region" description="Helical" evidence="5">
    <location>
        <begin position="46"/>
        <end position="69"/>
    </location>
</feature>
<feature type="transmembrane region" description="Helical" evidence="5">
    <location>
        <begin position="107"/>
        <end position="127"/>
    </location>
</feature>
<dbReference type="GO" id="GO:0016020">
    <property type="term" value="C:membrane"/>
    <property type="evidence" value="ECO:0007669"/>
    <property type="project" value="UniProtKB-SubCell"/>
</dbReference>
<gene>
    <name evidence="7" type="ORF">PPACK8108_LOCUS6019</name>
</gene>
<evidence type="ECO:0000259" key="6">
    <source>
        <dbReference type="Pfam" id="PF03151"/>
    </source>
</evidence>
<keyword evidence="2 5" id="KW-0812">Transmembrane</keyword>
<keyword evidence="8" id="KW-1185">Reference proteome</keyword>
<organism evidence="7 8">
    <name type="scientific">Phakopsora pachyrhizi</name>
    <name type="common">Asian soybean rust disease fungus</name>
    <dbReference type="NCBI Taxonomy" id="170000"/>
    <lineage>
        <taxon>Eukaryota</taxon>
        <taxon>Fungi</taxon>
        <taxon>Dikarya</taxon>
        <taxon>Basidiomycota</taxon>
        <taxon>Pucciniomycotina</taxon>
        <taxon>Pucciniomycetes</taxon>
        <taxon>Pucciniales</taxon>
        <taxon>Phakopsoraceae</taxon>
        <taxon>Phakopsora</taxon>
    </lineage>
</organism>
<protein>
    <submittedName>
        <fullName evidence="7">Expressed protein</fullName>
    </submittedName>
</protein>
<dbReference type="Proteomes" id="UP001153365">
    <property type="component" value="Unassembled WGS sequence"/>
</dbReference>
<proteinExistence type="predicted"/>
<keyword evidence="3 5" id="KW-1133">Transmembrane helix</keyword>
<dbReference type="EMBL" id="CALTRL010001155">
    <property type="protein sequence ID" value="CAH7671254.1"/>
    <property type="molecule type" value="Genomic_DNA"/>
</dbReference>
<dbReference type="Pfam" id="PF03151">
    <property type="entry name" value="TPT"/>
    <property type="match status" value="1"/>
</dbReference>
<evidence type="ECO:0000313" key="8">
    <source>
        <dbReference type="Proteomes" id="UP001153365"/>
    </source>
</evidence>
<evidence type="ECO:0000256" key="3">
    <source>
        <dbReference type="ARBA" id="ARBA00022989"/>
    </source>
</evidence>
<evidence type="ECO:0000256" key="5">
    <source>
        <dbReference type="SAM" id="Phobius"/>
    </source>
</evidence>
<comment type="caution">
    <text evidence="7">The sequence shown here is derived from an EMBL/GenBank/DDBJ whole genome shotgun (WGS) entry which is preliminary data.</text>
</comment>
<evidence type="ECO:0000256" key="4">
    <source>
        <dbReference type="ARBA" id="ARBA00023136"/>
    </source>
</evidence>
<dbReference type="PANTHER" id="PTHR11132">
    <property type="entry name" value="SOLUTE CARRIER FAMILY 35"/>
    <property type="match status" value="1"/>
</dbReference>
<accession>A0AAV0ASV9</accession>
<feature type="domain" description="Sugar phosphate transporter" evidence="6">
    <location>
        <begin position="23"/>
        <end position="305"/>
    </location>
</feature>
<reference evidence="7" key="1">
    <citation type="submission" date="2022-06" db="EMBL/GenBank/DDBJ databases">
        <authorList>
            <consortium name="SYNGENTA / RWTH Aachen University"/>
        </authorList>
    </citation>
    <scope>NUCLEOTIDE SEQUENCE</scope>
</reference>
<evidence type="ECO:0000256" key="2">
    <source>
        <dbReference type="ARBA" id="ARBA00022692"/>
    </source>
</evidence>
<feature type="transmembrane region" description="Helical" evidence="5">
    <location>
        <begin position="81"/>
        <end position="100"/>
    </location>
</feature>
<feature type="transmembrane region" description="Helical" evidence="5">
    <location>
        <begin position="162"/>
        <end position="180"/>
    </location>
</feature>